<comment type="caution">
    <text evidence="1">The sequence shown here is derived from an EMBL/GenBank/DDBJ whole genome shotgun (WGS) entry which is preliminary data.</text>
</comment>
<evidence type="ECO:0000313" key="2">
    <source>
        <dbReference type="Proteomes" id="UP001155604"/>
    </source>
</evidence>
<dbReference type="AlphaFoldDB" id="A0A9X3AZI0"/>
<dbReference type="EMBL" id="JAMTCC010000020">
    <property type="protein sequence ID" value="MCT7946220.1"/>
    <property type="molecule type" value="Genomic_DNA"/>
</dbReference>
<evidence type="ECO:0000313" key="1">
    <source>
        <dbReference type="EMBL" id="MCT7946220.1"/>
    </source>
</evidence>
<proteinExistence type="predicted"/>
<dbReference type="RefSeq" id="WP_259560319.1">
    <property type="nucleotide sequence ID" value="NZ_JAMTCC010000020.1"/>
</dbReference>
<organism evidence="1 2">
    <name type="scientific">Shewanella septentrionalis</name>
    <dbReference type="NCBI Taxonomy" id="2952223"/>
    <lineage>
        <taxon>Bacteria</taxon>
        <taxon>Pseudomonadati</taxon>
        <taxon>Pseudomonadota</taxon>
        <taxon>Gammaproteobacteria</taxon>
        <taxon>Alteromonadales</taxon>
        <taxon>Shewanellaceae</taxon>
        <taxon>Shewanella</taxon>
    </lineage>
</organism>
<keyword evidence="2" id="KW-1185">Reference proteome</keyword>
<accession>A0A9X3AZI0</accession>
<sequence length="49" mass="5192">MGLLCAEFSVIAVNQVVELAIKPKVLMVSHMPKPIADAWLAVQPCAMGA</sequence>
<dbReference type="Proteomes" id="UP001155604">
    <property type="component" value="Unassembled WGS sequence"/>
</dbReference>
<protein>
    <submittedName>
        <fullName evidence="1">Uncharacterized protein</fullName>
    </submittedName>
</protein>
<name>A0A9X3AZI0_9GAMM</name>
<reference evidence="1" key="1">
    <citation type="journal article" date="2023" name="Int. J. Syst. Evol. Microbiol.">
        <title>&lt;i&gt;Shewanella septentrionalis&lt;/i&gt; sp. nov. and &lt;i&gt;Shewanella holmiensis&lt;/i&gt; sp. nov., isolated from Baltic Sea water and sediments.</title>
        <authorList>
            <person name="Martin-Rodriguez A.J."/>
            <person name="Thorell K."/>
            <person name="Joffre E."/>
            <person name="Jensie-Markopoulos S."/>
            <person name="Moore E.R.B."/>
            <person name="Sjoling A."/>
        </authorList>
    </citation>
    <scope>NUCLEOTIDE SEQUENCE</scope>
    <source>
        <strain evidence="1">SP1W3</strain>
    </source>
</reference>
<gene>
    <name evidence="1" type="ORF">NE536_12735</name>
</gene>